<dbReference type="GO" id="GO:0020037">
    <property type="term" value="F:heme binding"/>
    <property type="evidence" value="ECO:0007669"/>
    <property type="project" value="TreeGrafter"/>
</dbReference>
<dbReference type="InterPro" id="IPR011577">
    <property type="entry name" value="Cyt_b561_bac/Ni-Hgenase"/>
</dbReference>
<evidence type="ECO:0000256" key="5">
    <source>
        <dbReference type="ARBA" id="ARBA00022617"/>
    </source>
</evidence>
<evidence type="ECO:0000256" key="13">
    <source>
        <dbReference type="SAM" id="Phobius"/>
    </source>
</evidence>
<dbReference type="SUPFAM" id="SSF81342">
    <property type="entry name" value="Transmembrane di-heme cytochromes"/>
    <property type="match status" value="1"/>
</dbReference>
<dbReference type="Pfam" id="PF01292">
    <property type="entry name" value="Ni_hydr_CYTB"/>
    <property type="match status" value="1"/>
</dbReference>
<keyword evidence="3" id="KW-0813">Transport</keyword>
<evidence type="ECO:0000256" key="11">
    <source>
        <dbReference type="ARBA" id="ARBA00023136"/>
    </source>
</evidence>
<feature type="transmembrane region" description="Helical" evidence="13">
    <location>
        <begin position="153"/>
        <end position="174"/>
    </location>
</feature>
<keyword evidence="7" id="KW-0479">Metal-binding</keyword>
<comment type="subcellular location">
    <subcellularLocation>
        <location evidence="2">Cell membrane</location>
        <topology evidence="2">Multi-pass membrane protein</topology>
    </subcellularLocation>
</comment>
<evidence type="ECO:0000256" key="12">
    <source>
        <dbReference type="ARBA" id="ARBA00037975"/>
    </source>
</evidence>
<evidence type="ECO:0000256" key="7">
    <source>
        <dbReference type="ARBA" id="ARBA00022723"/>
    </source>
</evidence>
<evidence type="ECO:0000313" key="15">
    <source>
        <dbReference type="EMBL" id="VUD72938.1"/>
    </source>
</evidence>
<protein>
    <submittedName>
        <fullName evidence="15">Cytochrome b561</fullName>
    </submittedName>
</protein>
<keyword evidence="9 13" id="KW-1133">Transmembrane helix</keyword>
<evidence type="ECO:0000259" key="14">
    <source>
        <dbReference type="Pfam" id="PF01292"/>
    </source>
</evidence>
<evidence type="ECO:0000256" key="2">
    <source>
        <dbReference type="ARBA" id="ARBA00004651"/>
    </source>
</evidence>
<dbReference type="GO" id="GO:0005886">
    <property type="term" value="C:plasma membrane"/>
    <property type="evidence" value="ECO:0007669"/>
    <property type="project" value="UniProtKB-SubCell"/>
</dbReference>
<dbReference type="Proteomes" id="UP000410984">
    <property type="component" value="Unassembled WGS sequence"/>
</dbReference>
<evidence type="ECO:0000313" key="16">
    <source>
        <dbReference type="Proteomes" id="UP000410984"/>
    </source>
</evidence>
<dbReference type="EMBL" id="CABFPH010000054">
    <property type="protein sequence ID" value="VUD72938.1"/>
    <property type="molecule type" value="Genomic_DNA"/>
</dbReference>
<comment type="cofactor">
    <cofactor evidence="1">
        <name>heme b</name>
        <dbReference type="ChEBI" id="CHEBI:60344"/>
    </cofactor>
</comment>
<feature type="transmembrane region" description="Helical" evidence="13">
    <location>
        <begin position="59"/>
        <end position="78"/>
    </location>
</feature>
<feature type="transmembrane region" description="Helical" evidence="13">
    <location>
        <begin position="25"/>
        <end position="47"/>
    </location>
</feature>
<keyword evidence="10" id="KW-0408">Iron</keyword>
<gene>
    <name evidence="15" type="primary">yceJ_2</name>
    <name evidence="15" type="ORF">MET9862_03545</name>
</gene>
<dbReference type="GO" id="GO:0009055">
    <property type="term" value="F:electron transfer activity"/>
    <property type="evidence" value="ECO:0007669"/>
    <property type="project" value="InterPro"/>
</dbReference>
<evidence type="ECO:0000256" key="3">
    <source>
        <dbReference type="ARBA" id="ARBA00022448"/>
    </source>
</evidence>
<dbReference type="InterPro" id="IPR016174">
    <property type="entry name" value="Di-haem_cyt_TM"/>
</dbReference>
<dbReference type="AlphaFoldDB" id="A0A509EFJ6"/>
<dbReference type="PANTHER" id="PTHR30529">
    <property type="entry name" value="CYTOCHROME B561"/>
    <property type="match status" value="1"/>
</dbReference>
<organism evidence="15 16">
    <name type="scientific">Methylobacterium symbioticum</name>
    <dbReference type="NCBI Taxonomy" id="2584084"/>
    <lineage>
        <taxon>Bacteria</taxon>
        <taxon>Pseudomonadati</taxon>
        <taxon>Pseudomonadota</taxon>
        <taxon>Alphaproteobacteria</taxon>
        <taxon>Hyphomicrobiales</taxon>
        <taxon>Methylobacteriaceae</taxon>
        <taxon>Methylobacterium</taxon>
    </lineage>
</organism>
<comment type="similarity">
    <text evidence="12">Belongs to the cytochrome b561 family.</text>
</comment>
<name>A0A509EFJ6_9HYPH</name>
<keyword evidence="5" id="KW-0349">Heme</keyword>
<sequence length="211" mass="22433">MPAAAPIEVETVPVNAQSYTPTAKLLHWLMAAIWIAAWVLGAAAVYMREAWNPHHGLTITHKALASTLLFLIVVRVAWRLTHPAPALPAQMSAPMRRAAALGHLALYAAALLALPLSGWLWSSVAGKPILVLGLVQLPPLTAPAKDWYDLAKLAHVTLAWGTGALVLGHVLVALKHHVVDGDGVLRGMLPEARARLRSQPRPASADGAPHG</sequence>
<reference evidence="15 16" key="1">
    <citation type="submission" date="2019-06" db="EMBL/GenBank/DDBJ databases">
        <authorList>
            <person name="Rodrigo-Torres L."/>
            <person name="Arahal R. D."/>
            <person name="Lucena T."/>
        </authorList>
    </citation>
    <scope>NUCLEOTIDE SEQUENCE [LARGE SCALE GENOMIC DNA]</scope>
    <source>
        <strain evidence="15 16">SB0023/3</strain>
    </source>
</reference>
<keyword evidence="11 13" id="KW-0472">Membrane</keyword>
<keyword evidence="4" id="KW-1003">Cell membrane</keyword>
<evidence type="ECO:0000256" key="10">
    <source>
        <dbReference type="ARBA" id="ARBA00023004"/>
    </source>
</evidence>
<evidence type="ECO:0000256" key="9">
    <source>
        <dbReference type="ARBA" id="ARBA00022989"/>
    </source>
</evidence>
<evidence type="ECO:0000256" key="4">
    <source>
        <dbReference type="ARBA" id="ARBA00022475"/>
    </source>
</evidence>
<keyword evidence="8" id="KW-0249">Electron transport</keyword>
<dbReference type="InterPro" id="IPR052168">
    <property type="entry name" value="Cytochrome_b561_oxidase"/>
</dbReference>
<evidence type="ECO:0000256" key="8">
    <source>
        <dbReference type="ARBA" id="ARBA00022982"/>
    </source>
</evidence>
<proteinExistence type="inferred from homology"/>
<keyword evidence="16" id="KW-1185">Reference proteome</keyword>
<evidence type="ECO:0000256" key="1">
    <source>
        <dbReference type="ARBA" id="ARBA00001970"/>
    </source>
</evidence>
<accession>A0A509EFJ6</accession>
<evidence type="ECO:0000256" key="6">
    <source>
        <dbReference type="ARBA" id="ARBA00022692"/>
    </source>
</evidence>
<keyword evidence="6 13" id="KW-0812">Transmembrane</keyword>
<dbReference type="PANTHER" id="PTHR30529:SF1">
    <property type="entry name" value="CYTOCHROME B561 HOMOLOG 2"/>
    <property type="match status" value="1"/>
</dbReference>
<dbReference type="GO" id="GO:0022904">
    <property type="term" value="P:respiratory electron transport chain"/>
    <property type="evidence" value="ECO:0007669"/>
    <property type="project" value="InterPro"/>
</dbReference>
<feature type="transmembrane region" description="Helical" evidence="13">
    <location>
        <begin position="99"/>
        <end position="121"/>
    </location>
</feature>
<dbReference type="GO" id="GO:0046872">
    <property type="term" value="F:metal ion binding"/>
    <property type="evidence" value="ECO:0007669"/>
    <property type="project" value="UniProtKB-KW"/>
</dbReference>
<feature type="domain" description="Cytochrome b561 bacterial/Ni-hydrogenase" evidence="14">
    <location>
        <begin position="19"/>
        <end position="190"/>
    </location>
</feature>